<feature type="region of interest" description="Disordered" evidence="2">
    <location>
        <begin position="190"/>
        <end position="227"/>
    </location>
</feature>
<accession>A0ABD2IUC7</accession>
<comment type="caution">
    <text evidence="4">The sequence shown here is derived from an EMBL/GenBank/DDBJ whole genome shotgun (WGS) entry which is preliminary data.</text>
</comment>
<feature type="coiled-coil region" evidence="1">
    <location>
        <begin position="127"/>
        <end position="179"/>
    </location>
</feature>
<keyword evidence="1" id="KW-0175">Coiled coil</keyword>
<reference evidence="4 5" key="1">
    <citation type="submission" date="2024-10" db="EMBL/GenBank/DDBJ databases">
        <authorList>
            <person name="Kim D."/>
        </authorList>
    </citation>
    <scope>NUCLEOTIDE SEQUENCE [LARGE SCALE GENOMIC DNA]</scope>
    <source>
        <strain evidence="4">Taebaek</strain>
    </source>
</reference>
<dbReference type="Proteomes" id="UP001620645">
    <property type="component" value="Unassembled WGS sequence"/>
</dbReference>
<feature type="compositionally biased region" description="Polar residues" evidence="2">
    <location>
        <begin position="195"/>
        <end position="209"/>
    </location>
</feature>
<gene>
    <name evidence="4" type="ORF">niasHS_010648</name>
</gene>
<dbReference type="Pfam" id="PF21636">
    <property type="entry name" value="PPP1R21_C"/>
    <property type="match status" value="1"/>
</dbReference>
<evidence type="ECO:0000259" key="3">
    <source>
        <dbReference type="SMART" id="SM01254"/>
    </source>
</evidence>
<dbReference type="SMART" id="SM01254">
    <property type="entry name" value="KLRAQ"/>
    <property type="match status" value="1"/>
</dbReference>
<feature type="domain" description="Protein phosphatase 1 regulatory subunit 21 N-terminal" evidence="3">
    <location>
        <begin position="15"/>
        <end position="119"/>
    </location>
</feature>
<evidence type="ECO:0000256" key="1">
    <source>
        <dbReference type="SAM" id="Coils"/>
    </source>
</evidence>
<proteinExistence type="predicted"/>
<dbReference type="PANTHER" id="PTHR21448">
    <property type="entry name" value="SMOOTH MUSCLE MYOSIN HEAVY CHAIN-RELATED"/>
    <property type="match status" value="1"/>
</dbReference>
<feature type="region of interest" description="Disordered" evidence="2">
    <location>
        <begin position="351"/>
        <end position="399"/>
    </location>
</feature>
<dbReference type="EMBL" id="JBICCN010000254">
    <property type="protein sequence ID" value="KAL3082846.1"/>
    <property type="molecule type" value="Genomic_DNA"/>
</dbReference>
<dbReference type="AlphaFoldDB" id="A0ABD2IUC7"/>
<dbReference type="PANTHER" id="PTHR21448:SF0">
    <property type="entry name" value="PROTEIN PHOSPHATASE 1 REGULATORY SUBUNIT 21"/>
    <property type="match status" value="1"/>
</dbReference>
<dbReference type="InterPro" id="IPR049372">
    <property type="entry name" value="PPP1R21_C"/>
</dbReference>
<dbReference type="InterPro" id="IPR019343">
    <property type="entry name" value="PPP1R21_N"/>
</dbReference>
<evidence type="ECO:0000313" key="4">
    <source>
        <dbReference type="EMBL" id="KAL3082846.1"/>
    </source>
</evidence>
<evidence type="ECO:0000313" key="5">
    <source>
        <dbReference type="Proteomes" id="UP001620645"/>
    </source>
</evidence>
<keyword evidence="5" id="KW-1185">Reference proteome</keyword>
<name>A0ABD2IUC7_HETSC</name>
<evidence type="ECO:0000256" key="2">
    <source>
        <dbReference type="SAM" id="MobiDB-lite"/>
    </source>
</evidence>
<sequence>MSSISSGVDLTTKYQRLAVEYVKVRNQVAVLKSALVEEQSKRADLGKEMAQRETKLFKLEGERDSLLFRNEQLLKRVEGLQESMDAQQATFGMAKGKKKHREANLRLVAESSRIHRQTLGGPSSDPLSVLEGELERKINENSELHSKLFDVERRFDETVTAFTRRIDELEKENDALKSAVSIPFDAEQRKEFGESENTAPGQTLQQTEANSEEKNAPSAVVPKTDSADDLLGCSSTFANESADLCSRKPSAIAKDEAAEETAAEKYSTERIATLGESLRHAKGRATYYKQECEELLRKAICDQQRIEALEQNICELTSKCHSLNDALETTQINYEAQFRDLHEHLAENEAKMTGRSDRTLALNGTERSVENGGEKTTNCKKSEKVRSHWFSSSSKQSKE</sequence>
<organism evidence="4 5">
    <name type="scientific">Heterodera schachtii</name>
    <name type="common">Sugarbeet cyst nematode worm</name>
    <name type="synonym">Tylenchus schachtii</name>
    <dbReference type="NCBI Taxonomy" id="97005"/>
    <lineage>
        <taxon>Eukaryota</taxon>
        <taxon>Metazoa</taxon>
        <taxon>Ecdysozoa</taxon>
        <taxon>Nematoda</taxon>
        <taxon>Chromadorea</taxon>
        <taxon>Rhabditida</taxon>
        <taxon>Tylenchina</taxon>
        <taxon>Tylenchomorpha</taxon>
        <taxon>Tylenchoidea</taxon>
        <taxon>Heteroderidae</taxon>
        <taxon>Heteroderinae</taxon>
        <taxon>Heterodera</taxon>
    </lineage>
</organism>
<protein>
    <recommendedName>
        <fullName evidence="3">Protein phosphatase 1 regulatory subunit 21 N-terminal domain-containing protein</fullName>
    </recommendedName>
</protein>
<dbReference type="Pfam" id="PF10205">
    <property type="entry name" value="KLRAQ"/>
    <property type="match status" value="1"/>
</dbReference>
<dbReference type="InterPro" id="IPR040024">
    <property type="entry name" value="PPP1R21"/>
</dbReference>